<dbReference type="Gene3D" id="3.20.20.120">
    <property type="entry name" value="Enolase-like C-terminal domain"/>
    <property type="match status" value="1"/>
</dbReference>
<reference evidence="7 8" key="1">
    <citation type="journal article" date="2018" name="Mol. Plant">
        <title>The genome of Artemisia annua provides insight into the evolution of Asteraceae family and artemisinin biosynthesis.</title>
        <authorList>
            <person name="Shen Q."/>
            <person name="Zhang L."/>
            <person name="Liao Z."/>
            <person name="Wang S."/>
            <person name="Yan T."/>
            <person name="Shi P."/>
            <person name="Liu M."/>
            <person name="Fu X."/>
            <person name="Pan Q."/>
            <person name="Wang Y."/>
            <person name="Lv Z."/>
            <person name="Lu X."/>
            <person name="Zhang F."/>
            <person name="Jiang W."/>
            <person name="Ma Y."/>
            <person name="Chen M."/>
            <person name="Hao X."/>
            <person name="Li L."/>
            <person name="Tang Y."/>
            <person name="Lv G."/>
            <person name="Zhou Y."/>
            <person name="Sun X."/>
            <person name="Brodelius P.E."/>
            <person name="Rose J.K.C."/>
            <person name="Tang K."/>
        </authorList>
    </citation>
    <scope>NUCLEOTIDE SEQUENCE [LARGE SCALE GENOMIC DNA]</scope>
    <source>
        <strain evidence="8">cv. Huhao1</strain>
        <tissue evidence="7">Leaf</tissue>
    </source>
</reference>
<dbReference type="Proteomes" id="UP000245207">
    <property type="component" value="Unassembled WGS sequence"/>
</dbReference>
<dbReference type="PANTHER" id="PTHR11902:SF1">
    <property type="entry name" value="ENOLASE"/>
    <property type="match status" value="1"/>
</dbReference>
<dbReference type="SUPFAM" id="SSF51604">
    <property type="entry name" value="Enolase C-terminal domain-like"/>
    <property type="match status" value="1"/>
</dbReference>
<evidence type="ECO:0000313" key="7">
    <source>
        <dbReference type="EMBL" id="PWA60914.1"/>
    </source>
</evidence>
<dbReference type="PANTHER" id="PTHR11902">
    <property type="entry name" value="ENOLASE"/>
    <property type="match status" value="1"/>
</dbReference>
<dbReference type="GO" id="GO:0000287">
    <property type="term" value="F:magnesium ion binding"/>
    <property type="evidence" value="ECO:0007669"/>
    <property type="project" value="InterPro"/>
</dbReference>
<proteinExistence type="inferred from homology"/>
<keyword evidence="4" id="KW-0324">Glycolysis</keyword>
<dbReference type="InterPro" id="IPR020810">
    <property type="entry name" value="Enolase_C"/>
</dbReference>
<evidence type="ECO:0000256" key="1">
    <source>
        <dbReference type="ARBA" id="ARBA00005031"/>
    </source>
</evidence>
<dbReference type="InterPro" id="IPR036849">
    <property type="entry name" value="Enolase-like_C_sf"/>
</dbReference>
<evidence type="ECO:0000256" key="3">
    <source>
        <dbReference type="ARBA" id="ARBA00012058"/>
    </source>
</evidence>
<evidence type="ECO:0000256" key="2">
    <source>
        <dbReference type="ARBA" id="ARBA00009604"/>
    </source>
</evidence>
<gene>
    <name evidence="7" type="ORF">CTI12_AA310270</name>
</gene>
<comment type="pathway">
    <text evidence="1">Carbohydrate degradation; glycolysis; pyruvate from D-glyceraldehyde 3-phosphate: step 4/5.</text>
</comment>
<organism evidence="7 8">
    <name type="scientific">Artemisia annua</name>
    <name type="common">Sweet wormwood</name>
    <dbReference type="NCBI Taxonomy" id="35608"/>
    <lineage>
        <taxon>Eukaryota</taxon>
        <taxon>Viridiplantae</taxon>
        <taxon>Streptophyta</taxon>
        <taxon>Embryophyta</taxon>
        <taxon>Tracheophyta</taxon>
        <taxon>Spermatophyta</taxon>
        <taxon>Magnoliopsida</taxon>
        <taxon>eudicotyledons</taxon>
        <taxon>Gunneridae</taxon>
        <taxon>Pentapetalae</taxon>
        <taxon>asterids</taxon>
        <taxon>campanulids</taxon>
        <taxon>Asterales</taxon>
        <taxon>Asteraceae</taxon>
        <taxon>Asteroideae</taxon>
        <taxon>Anthemideae</taxon>
        <taxon>Artemisiinae</taxon>
        <taxon>Artemisia</taxon>
    </lineage>
</organism>
<comment type="similarity">
    <text evidence="2">Belongs to the enolase family.</text>
</comment>
<comment type="caution">
    <text evidence="7">The sequence shown here is derived from an EMBL/GenBank/DDBJ whole genome shotgun (WGS) entry which is preliminary data.</text>
</comment>
<dbReference type="EMBL" id="PKPP01005227">
    <property type="protein sequence ID" value="PWA60914.1"/>
    <property type="molecule type" value="Genomic_DNA"/>
</dbReference>
<evidence type="ECO:0000313" key="8">
    <source>
        <dbReference type="Proteomes" id="UP000245207"/>
    </source>
</evidence>
<dbReference type="GO" id="GO:0006096">
    <property type="term" value="P:glycolytic process"/>
    <property type="evidence" value="ECO:0007669"/>
    <property type="project" value="UniProtKB-UniPathway"/>
</dbReference>
<dbReference type="AlphaFoldDB" id="A0A2U1MI66"/>
<dbReference type="EC" id="4.2.1.11" evidence="3"/>
<evidence type="ECO:0000256" key="4">
    <source>
        <dbReference type="ARBA" id="ARBA00023152"/>
    </source>
</evidence>
<dbReference type="GO" id="GO:0004634">
    <property type="term" value="F:phosphopyruvate hydratase activity"/>
    <property type="evidence" value="ECO:0007669"/>
    <property type="project" value="UniProtKB-EC"/>
</dbReference>
<evidence type="ECO:0000259" key="6">
    <source>
        <dbReference type="SMART" id="SM01192"/>
    </source>
</evidence>
<keyword evidence="8" id="KW-1185">Reference proteome</keyword>
<feature type="domain" description="Enolase C-terminal TIM barrel" evidence="6">
    <location>
        <begin position="124"/>
        <end position="293"/>
    </location>
</feature>
<sequence length="293" mass="33021">MYVNIGEKNGELRLQFIGRKPSDTTDLTDLVQKDPSLFVKGSMGLDYSKKRPGGILNTSKIAPIFILINSRISRVTRQLVSSPPIHPTSVPSTCKVAPYGWRMYKSPSRSGSSTYKPFKPIVNKIQLFYNSFAVIKTTISKFSNAFGVFFEVILQGAISAPMEKRVRFPKKKTKPGDEVLTTSANVPQVAEDESEEAKVVIGMDVIASEFYGKKDKTYADYFMQNINGKEKISGEQLKDLYKSFMSEYPIVSIEDPFDQDDWEDYAKMTVECGEQLQRVKKLIDEKTCNALLL</sequence>
<dbReference type="SMART" id="SM01192">
    <property type="entry name" value="Enolase_C"/>
    <property type="match status" value="1"/>
</dbReference>
<dbReference type="GO" id="GO:0000015">
    <property type="term" value="C:phosphopyruvate hydratase complex"/>
    <property type="evidence" value="ECO:0007669"/>
    <property type="project" value="InterPro"/>
</dbReference>
<dbReference type="STRING" id="35608.A0A2U1MI66"/>
<protein>
    <recommendedName>
        <fullName evidence="3">phosphopyruvate hydratase</fullName>
        <ecNumber evidence="3">4.2.1.11</ecNumber>
    </recommendedName>
</protein>
<accession>A0A2U1MI66</accession>
<keyword evidence="5" id="KW-0456">Lyase</keyword>
<dbReference type="InterPro" id="IPR000941">
    <property type="entry name" value="Enolase"/>
</dbReference>
<name>A0A2U1MI66_ARTAN</name>
<dbReference type="Pfam" id="PF00113">
    <property type="entry name" value="Enolase_C"/>
    <property type="match status" value="1"/>
</dbReference>
<dbReference type="UniPathway" id="UPA00109">
    <property type="reaction ID" value="UER00187"/>
</dbReference>
<evidence type="ECO:0000256" key="5">
    <source>
        <dbReference type="ARBA" id="ARBA00023239"/>
    </source>
</evidence>
<dbReference type="OrthoDB" id="1739814at2759"/>